<proteinExistence type="predicted"/>
<comment type="caution">
    <text evidence="4">The sequence shown here is derived from an EMBL/GenBank/DDBJ whole genome shotgun (WGS) entry which is preliminary data.</text>
</comment>
<gene>
    <name evidence="4" type="ORF">PSECIP111854_01828</name>
    <name evidence="3" type="ORF">PSECIP111951_00715</name>
</gene>
<evidence type="ECO:0000259" key="2">
    <source>
        <dbReference type="Pfam" id="PF00535"/>
    </source>
</evidence>
<reference evidence="4 6" key="1">
    <citation type="submission" date="2022-07" db="EMBL/GenBank/DDBJ databases">
        <authorList>
            <person name="Criscuolo A."/>
        </authorList>
    </citation>
    <scope>NUCLEOTIDE SEQUENCE</scope>
    <source>
        <strain evidence="6">CIP 111951</strain>
        <strain evidence="4">CIP111854</strain>
        <strain evidence="3">CIP111951</strain>
    </source>
</reference>
<dbReference type="PANTHER" id="PTHR22916:SF71">
    <property type="entry name" value="GLYCOSYL TRANSFERASE"/>
    <property type="match status" value="1"/>
</dbReference>
<feature type="transmembrane region" description="Helical" evidence="1">
    <location>
        <begin position="287"/>
        <end position="306"/>
    </location>
</feature>
<dbReference type="EMBL" id="CAMAPC010000005">
    <property type="protein sequence ID" value="CAH9056612.1"/>
    <property type="molecule type" value="Genomic_DNA"/>
</dbReference>
<dbReference type="Pfam" id="PF00535">
    <property type="entry name" value="Glycos_transf_2"/>
    <property type="match status" value="1"/>
</dbReference>
<name>A0A9W4QWP5_9GAMM</name>
<dbReference type="PANTHER" id="PTHR22916">
    <property type="entry name" value="GLYCOSYLTRANSFERASE"/>
    <property type="match status" value="1"/>
</dbReference>
<keyword evidence="1" id="KW-0472">Membrane</keyword>
<dbReference type="AlphaFoldDB" id="A0A9W4QWP5"/>
<dbReference type="InterPro" id="IPR029044">
    <property type="entry name" value="Nucleotide-diphossugar_trans"/>
</dbReference>
<evidence type="ECO:0000313" key="6">
    <source>
        <dbReference type="Proteomes" id="UP001152485"/>
    </source>
</evidence>
<accession>A0A9W4QWP5</accession>
<keyword evidence="1" id="KW-1133">Transmembrane helix</keyword>
<protein>
    <recommendedName>
        <fullName evidence="2">Glycosyltransferase 2-like domain-containing protein</fullName>
    </recommendedName>
</protein>
<dbReference type="InterPro" id="IPR001173">
    <property type="entry name" value="Glyco_trans_2-like"/>
</dbReference>
<keyword evidence="1" id="KW-0812">Transmembrane</keyword>
<evidence type="ECO:0000256" key="1">
    <source>
        <dbReference type="SAM" id="Phobius"/>
    </source>
</evidence>
<sequence length="314" mass="36200">MENNIKVSVCIVTYNQIQFIESCLLSVVNQNCDFNFEILVGDDCSTDGTRERIIELAEKYPEMIRPILRTSNVGVAKNIVELYKLAKGEYIAHLDGDDLMRENKLKMQVEILENKRDVFYCTHDMAVIDGDGEVIQESYRAWPQGEYGIIDLLSQLPFFAHSSKVFRNVDGSEFWDNLFHVDLVDIETHFEQVKKGNIYHIDSKLGCYRAKIGISVKSKKVNPILPKATRKIFTNYLKDKPSKKVKKLYAKAILAYAYQSGVLGDKLMAKEYSVESFRIGYYSKVQLVFLTLCFSPLLLTLFIKVINNMRRRKK</sequence>
<organism evidence="4 5">
    <name type="scientific">Pseudoalteromonas holothuriae</name>
    <dbReference type="NCBI Taxonomy" id="2963714"/>
    <lineage>
        <taxon>Bacteria</taxon>
        <taxon>Pseudomonadati</taxon>
        <taxon>Pseudomonadota</taxon>
        <taxon>Gammaproteobacteria</taxon>
        <taxon>Alteromonadales</taxon>
        <taxon>Pseudoalteromonadaceae</taxon>
        <taxon>Pseudoalteromonas</taxon>
    </lineage>
</organism>
<evidence type="ECO:0000313" key="4">
    <source>
        <dbReference type="EMBL" id="CAH9056612.1"/>
    </source>
</evidence>
<dbReference type="RefSeq" id="WP_261591916.1">
    <property type="nucleotide sequence ID" value="NZ_CAMAPC010000005.1"/>
</dbReference>
<dbReference type="Gene3D" id="3.90.550.10">
    <property type="entry name" value="Spore Coat Polysaccharide Biosynthesis Protein SpsA, Chain A"/>
    <property type="match status" value="1"/>
</dbReference>
<feature type="domain" description="Glycosyltransferase 2-like" evidence="2">
    <location>
        <begin position="8"/>
        <end position="166"/>
    </location>
</feature>
<dbReference type="Proteomes" id="UP001152467">
    <property type="component" value="Unassembled WGS sequence"/>
</dbReference>
<evidence type="ECO:0000313" key="5">
    <source>
        <dbReference type="Proteomes" id="UP001152467"/>
    </source>
</evidence>
<dbReference type="GO" id="GO:0016758">
    <property type="term" value="F:hexosyltransferase activity"/>
    <property type="evidence" value="ECO:0007669"/>
    <property type="project" value="UniProtKB-ARBA"/>
</dbReference>
<dbReference type="Proteomes" id="UP001152485">
    <property type="component" value="Unassembled WGS sequence"/>
</dbReference>
<dbReference type="EMBL" id="CAMAPD010000003">
    <property type="protein sequence ID" value="CAH9052918.1"/>
    <property type="molecule type" value="Genomic_DNA"/>
</dbReference>
<evidence type="ECO:0000313" key="3">
    <source>
        <dbReference type="EMBL" id="CAH9052918.1"/>
    </source>
</evidence>
<keyword evidence="5" id="KW-1185">Reference proteome</keyword>
<dbReference type="SUPFAM" id="SSF53448">
    <property type="entry name" value="Nucleotide-diphospho-sugar transferases"/>
    <property type="match status" value="1"/>
</dbReference>